<comment type="caution">
    <text evidence="2">The sequence shown here is derived from an EMBL/GenBank/DDBJ whole genome shotgun (WGS) entry which is preliminary data.</text>
</comment>
<dbReference type="Proteomes" id="UP000004226">
    <property type="component" value="Unassembled WGS sequence"/>
</dbReference>
<reference evidence="2 3" key="1">
    <citation type="submission" date="2009-10" db="EMBL/GenBank/DDBJ databases">
        <authorList>
            <person name="Harkins D.M."/>
            <person name="Madupu R."/>
            <person name="Durkin A.S."/>
            <person name="Torralba M."/>
            <person name="Methe B."/>
            <person name="Sutton G.G."/>
            <person name="Strausberg R.L."/>
            <person name="Nelson K.E."/>
        </authorList>
    </citation>
    <scope>NUCLEOTIDE SEQUENCE [LARGE SCALE GENOMIC DNA]</scope>
    <source>
        <strain evidence="2 3">F0264</strain>
    </source>
</reference>
<proteinExistence type="predicted"/>
<dbReference type="EMBL" id="ADAD01000176">
    <property type="protein sequence ID" value="EEY34239.1"/>
    <property type="molecule type" value="Genomic_DNA"/>
</dbReference>
<feature type="transmembrane region" description="Helical" evidence="1">
    <location>
        <begin position="29"/>
        <end position="54"/>
    </location>
</feature>
<gene>
    <name evidence="2" type="ORF">HMPREF0554_2355</name>
</gene>
<keyword evidence="1" id="KW-0812">Transmembrane</keyword>
<evidence type="ECO:0000313" key="3">
    <source>
        <dbReference type="Proteomes" id="UP000004226"/>
    </source>
</evidence>
<dbReference type="AlphaFoldDB" id="D0GNS2"/>
<evidence type="ECO:0000256" key="1">
    <source>
        <dbReference type="SAM" id="Phobius"/>
    </source>
</evidence>
<dbReference type="RefSeq" id="WP_006808115.1">
    <property type="nucleotide sequence ID" value="NZ_ADAD01000176.1"/>
</dbReference>
<protein>
    <submittedName>
        <fullName evidence="2">Uncharacterized protein</fullName>
    </submittedName>
</protein>
<organism evidence="2 3">
    <name type="scientific">Pseudoleptotrichia goodfellowii F0264</name>
    <dbReference type="NCBI Taxonomy" id="596323"/>
    <lineage>
        <taxon>Bacteria</taxon>
        <taxon>Fusobacteriati</taxon>
        <taxon>Fusobacteriota</taxon>
        <taxon>Fusobacteriia</taxon>
        <taxon>Fusobacteriales</taxon>
        <taxon>Leptotrichiaceae</taxon>
        <taxon>Pseudoleptotrichia</taxon>
    </lineage>
</organism>
<evidence type="ECO:0000313" key="2">
    <source>
        <dbReference type="EMBL" id="EEY34239.1"/>
    </source>
</evidence>
<feature type="transmembrane region" description="Helical" evidence="1">
    <location>
        <begin position="66"/>
        <end position="86"/>
    </location>
</feature>
<feature type="transmembrane region" description="Helical" evidence="1">
    <location>
        <begin position="98"/>
        <end position="116"/>
    </location>
</feature>
<sequence>MKEKLLVLFFINVIWQFIKWKYRKIRTVYYLDIVMSAIIILFLLYVIYVWIIFYDIISRGVDKNDLQMLLSLSGLVLFYITKIISYFGKKKFLVSKKICLIVSIIIELLFNLYPILY</sequence>
<keyword evidence="3" id="KW-1185">Reference proteome</keyword>
<keyword evidence="1" id="KW-0472">Membrane</keyword>
<accession>D0GNS2</accession>
<keyword evidence="1" id="KW-1133">Transmembrane helix</keyword>
<name>D0GNS2_9FUSO</name>